<dbReference type="InterPro" id="IPR011990">
    <property type="entry name" value="TPR-like_helical_dom_sf"/>
</dbReference>
<dbReference type="Proteomes" id="UP000293925">
    <property type="component" value="Unassembled WGS sequence"/>
</dbReference>
<dbReference type="AlphaFoldDB" id="A0A4V6N6K6"/>
<proteinExistence type="predicted"/>
<evidence type="ECO:0000313" key="1">
    <source>
        <dbReference type="EMBL" id="TCD27749.1"/>
    </source>
</evidence>
<keyword evidence="2" id="KW-1185">Reference proteome</keyword>
<dbReference type="PROSITE" id="PS51257">
    <property type="entry name" value="PROKAR_LIPOPROTEIN"/>
    <property type="match status" value="1"/>
</dbReference>
<organism evidence="1 2">
    <name type="scientific">Pedobacter psychrodurus</name>
    <dbReference type="NCBI Taxonomy" id="2530456"/>
    <lineage>
        <taxon>Bacteria</taxon>
        <taxon>Pseudomonadati</taxon>
        <taxon>Bacteroidota</taxon>
        <taxon>Sphingobacteriia</taxon>
        <taxon>Sphingobacteriales</taxon>
        <taxon>Sphingobacteriaceae</taxon>
        <taxon>Pedobacter</taxon>
    </lineage>
</organism>
<dbReference type="SUPFAM" id="SSF48452">
    <property type="entry name" value="TPR-like"/>
    <property type="match status" value="1"/>
</dbReference>
<sequence>MVMKKILIFIIAITSITGVISCKKGFLDVNKDPNNPTSTTPNFLLPSIISNGFSMQAFEAYQFTGILTQNVGRRGAPNGAFEQYYFLPNVRPFQDTYQIVGANIPPMIDIAMKEGSPYYVGAGKIMYALILAHATDLLGDIPYTEAFQPALTISPKYDTQESIYAAVNKLLDEGITELQKPASSNSRPFYISTPSISGDILYKGVTASWIKLAYSIKARQANHLTKKSSYNPTAVLDLIDKGLSSNSEDAQLQWQAVTSTVLNSTNVFGPTRNNMAAITYGRFLIEMLNGKNLLGDAALPDDPRLPIMATATSTGTQPGANNAQALTTGVVSDFYTSWYATEVFNAANNSGVFQILTNAEVRFIEAEAAFRAGNLPRAYKAYRDGIIAHMDKLSVPTAQRDAYMLTPAVVQVSTSLTLKDIMQQKYIALFMNPESWTDMRRLDYSQTFYPGFYYPANPNPAAKNLYPQRTLYPLTEIQLNPAEVEKQGANAQDYFLKPLWWNQP</sequence>
<keyword evidence="1" id="KW-0449">Lipoprotein</keyword>
<gene>
    <name evidence="1" type="ORF">EZ456_07300</name>
</gene>
<dbReference type="Gene3D" id="1.25.40.390">
    <property type="match status" value="1"/>
</dbReference>
<reference evidence="1 2" key="1">
    <citation type="submission" date="2019-02" db="EMBL/GenBank/DDBJ databases">
        <title>Pedobacter sp. RP-3-21 sp. nov., isolated from Arctic soil.</title>
        <authorList>
            <person name="Dahal R.H."/>
        </authorList>
    </citation>
    <scope>NUCLEOTIDE SEQUENCE [LARGE SCALE GENOMIC DNA]</scope>
    <source>
        <strain evidence="1 2">RP-3-21</strain>
    </source>
</reference>
<protein>
    <submittedName>
        <fullName evidence="1">SusD/RagB family nutrient-binding outer membrane lipoprotein</fullName>
    </submittedName>
</protein>
<dbReference type="Pfam" id="PF12771">
    <property type="entry name" value="SusD-like_2"/>
    <property type="match status" value="1"/>
</dbReference>
<dbReference type="EMBL" id="SJSO01000005">
    <property type="protein sequence ID" value="TCD27749.1"/>
    <property type="molecule type" value="Genomic_DNA"/>
</dbReference>
<dbReference type="OrthoDB" id="9766256at2"/>
<dbReference type="InterPro" id="IPR041662">
    <property type="entry name" value="SusD-like_2"/>
</dbReference>
<comment type="caution">
    <text evidence="1">The sequence shown here is derived from an EMBL/GenBank/DDBJ whole genome shotgun (WGS) entry which is preliminary data.</text>
</comment>
<accession>A0A4V6N6K6</accession>
<name>A0A4V6N6K6_9SPHI</name>
<evidence type="ECO:0000313" key="2">
    <source>
        <dbReference type="Proteomes" id="UP000293925"/>
    </source>
</evidence>